<evidence type="ECO:0000256" key="2">
    <source>
        <dbReference type="ARBA" id="ARBA00022475"/>
    </source>
</evidence>
<evidence type="ECO:0000256" key="1">
    <source>
        <dbReference type="ARBA" id="ARBA00004651"/>
    </source>
</evidence>
<comment type="caution">
    <text evidence="7">The sequence shown here is derived from an EMBL/GenBank/DDBJ whole genome shotgun (WGS) entry which is preliminary data.</text>
</comment>
<evidence type="ECO:0000256" key="4">
    <source>
        <dbReference type="ARBA" id="ARBA00022989"/>
    </source>
</evidence>
<accession>A0ABV7RVF9</accession>
<evidence type="ECO:0000256" key="3">
    <source>
        <dbReference type="ARBA" id="ARBA00022692"/>
    </source>
</evidence>
<reference evidence="8" key="1">
    <citation type="journal article" date="2019" name="Int. J. Syst. Evol. Microbiol.">
        <title>The Global Catalogue of Microorganisms (GCM) 10K type strain sequencing project: providing services to taxonomists for standard genome sequencing and annotation.</title>
        <authorList>
            <consortium name="The Broad Institute Genomics Platform"/>
            <consortium name="The Broad Institute Genome Sequencing Center for Infectious Disease"/>
            <person name="Wu L."/>
            <person name="Ma J."/>
        </authorList>
    </citation>
    <scope>NUCLEOTIDE SEQUENCE [LARGE SCALE GENOMIC DNA]</scope>
    <source>
        <strain evidence="8">VKM B-3226</strain>
    </source>
</reference>
<evidence type="ECO:0000256" key="6">
    <source>
        <dbReference type="SAM" id="Phobius"/>
    </source>
</evidence>
<keyword evidence="2" id="KW-1003">Cell membrane</keyword>
<keyword evidence="8" id="KW-1185">Reference proteome</keyword>
<dbReference type="InterPro" id="IPR005171">
    <property type="entry name" value="Cyt_c_oxidase_su4_prok"/>
</dbReference>
<dbReference type="Proteomes" id="UP001595596">
    <property type="component" value="Unassembled WGS sequence"/>
</dbReference>
<keyword evidence="4 6" id="KW-1133">Transmembrane helix</keyword>
<feature type="transmembrane region" description="Helical" evidence="6">
    <location>
        <begin position="44"/>
        <end position="68"/>
    </location>
</feature>
<evidence type="ECO:0000313" key="7">
    <source>
        <dbReference type="EMBL" id="MFC3568863.1"/>
    </source>
</evidence>
<keyword evidence="3 6" id="KW-0812">Transmembrane</keyword>
<organism evidence="7 8">
    <name type="scientific">Paracoccus simplex</name>
    <dbReference type="NCBI Taxonomy" id="2086346"/>
    <lineage>
        <taxon>Bacteria</taxon>
        <taxon>Pseudomonadati</taxon>
        <taxon>Pseudomonadota</taxon>
        <taxon>Alphaproteobacteria</taxon>
        <taxon>Rhodobacterales</taxon>
        <taxon>Paracoccaceae</taxon>
        <taxon>Paracoccus</taxon>
    </lineage>
</organism>
<sequence>MKTWLWLLALVLVTVALAQGAGPLVGAGLLALAALKARAILGQFLHLAGAPGWLAAVMTPLLLWLALIGTLSAL</sequence>
<gene>
    <name evidence="7" type="ORF">ACFOMP_05305</name>
</gene>
<dbReference type="EMBL" id="JBHRXE010000011">
    <property type="protein sequence ID" value="MFC3568863.1"/>
    <property type="molecule type" value="Genomic_DNA"/>
</dbReference>
<evidence type="ECO:0000256" key="5">
    <source>
        <dbReference type="ARBA" id="ARBA00023136"/>
    </source>
</evidence>
<protein>
    <submittedName>
        <fullName evidence="7">Cytochrome C oxidase subunit IV family protein</fullName>
    </submittedName>
</protein>
<keyword evidence="5 6" id="KW-0472">Membrane</keyword>
<dbReference type="RefSeq" id="WP_289893920.1">
    <property type="nucleotide sequence ID" value="NZ_JBHRXE010000011.1"/>
</dbReference>
<dbReference type="Pfam" id="PF03626">
    <property type="entry name" value="COX4_pro"/>
    <property type="match status" value="1"/>
</dbReference>
<name>A0ABV7RVF9_9RHOB</name>
<proteinExistence type="predicted"/>
<comment type="subcellular location">
    <subcellularLocation>
        <location evidence="1">Cell membrane</location>
        <topology evidence="1">Multi-pass membrane protein</topology>
    </subcellularLocation>
</comment>
<evidence type="ECO:0000313" key="8">
    <source>
        <dbReference type="Proteomes" id="UP001595596"/>
    </source>
</evidence>